<dbReference type="OrthoDB" id="185373at2759"/>
<dbReference type="Proteomes" id="UP000024837">
    <property type="component" value="Unassembled WGS sequence"/>
</dbReference>
<dbReference type="AlphaFoldDB" id="W7I687"/>
<evidence type="ECO:0000313" key="3">
    <source>
        <dbReference type="Proteomes" id="UP000024837"/>
    </source>
</evidence>
<reference evidence="2 3" key="1">
    <citation type="submission" date="2013-05" db="EMBL/GenBank/DDBJ databases">
        <title>Drechslerella stenobrocha genome reveals carnivorous origination and mechanical trapping mechanism of predatory fungi.</title>
        <authorList>
            <person name="Liu X."/>
            <person name="Zhang W."/>
            <person name="Liu K."/>
        </authorList>
    </citation>
    <scope>NUCLEOTIDE SEQUENCE [LARGE SCALE GENOMIC DNA]</scope>
    <source>
        <strain evidence="2 3">248</strain>
    </source>
</reference>
<accession>W7I687</accession>
<dbReference type="Gene3D" id="1.25.40.10">
    <property type="entry name" value="Tetratricopeptide repeat domain"/>
    <property type="match status" value="1"/>
</dbReference>
<dbReference type="HOGENOM" id="CLU_419741_0_0_1"/>
<feature type="region of interest" description="Disordered" evidence="1">
    <location>
        <begin position="116"/>
        <end position="151"/>
    </location>
</feature>
<feature type="compositionally biased region" description="Pro residues" evidence="1">
    <location>
        <begin position="20"/>
        <end position="30"/>
    </location>
</feature>
<proteinExistence type="predicted"/>
<evidence type="ECO:0000256" key="1">
    <source>
        <dbReference type="SAM" id="MobiDB-lite"/>
    </source>
</evidence>
<protein>
    <submittedName>
        <fullName evidence="2">Uncharacterized protein</fullName>
    </submittedName>
</protein>
<name>W7I687_9PEZI</name>
<evidence type="ECO:0000313" key="2">
    <source>
        <dbReference type="EMBL" id="EWC47962.1"/>
    </source>
</evidence>
<feature type="region of interest" description="Disordered" evidence="1">
    <location>
        <begin position="611"/>
        <end position="661"/>
    </location>
</feature>
<dbReference type="EMBL" id="KI966407">
    <property type="protein sequence ID" value="EWC47962.1"/>
    <property type="molecule type" value="Genomic_DNA"/>
</dbReference>
<dbReference type="InterPro" id="IPR011990">
    <property type="entry name" value="TPR-like_helical_dom_sf"/>
</dbReference>
<feature type="compositionally biased region" description="Polar residues" evidence="1">
    <location>
        <begin position="634"/>
        <end position="649"/>
    </location>
</feature>
<gene>
    <name evidence="2" type="ORF">DRE_02844</name>
</gene>
<keyword evidence="3" id="KW-1185">Reference proteome</keyword>
<sequence length="692" mass="77091">MGPLKFLPTVDSSTASCPARQPPPPPPPPTSHAHDLPDSGCKSDLVCCSQQDHQHGRIDGREGMLVGRPLLQRCRLSVATARGISKCSTKARSPNPGFEQTGLIWAIHIRRFSSDGVPNALGRKTSPADSSDTRSHANVPGNAHATPSTAVSKRWVELPTGPLDHLGRHSQSLETPPADDSPGAVHSLVEPPIKNWNHVTDEEVLHLIDKRTRERASQNVATRAVQPAKNVLEDASRVLLRGLLGESMKDRYQYKKGAAPETESDLQLFQQSLDASILRIQRDLKPGFHPLPFYLHHNSTELDKSLLVVMSNREKGVINKVCYNLLVSDAAPTLFTFNIMLRRFTKLRMTNLAHIILTTMFAVGFEPNAHTYAALLQYLTVVQDYDAFGKAVSIMRDSFLDFKNPVLSAAELNGWSKFGDFMSMRRRLRLLQAEGLRDDIYILTIELRYYARRHMWEGGLPALRLLFGKPVDTIDHRALYWAWKLCANCHQIDMMERLKELAQEKRWPAEMLWTRPSRMRGLPYGYKGGERGQGLKAGDDGDPKRAGMWREGVGEKQVAPVRVAHHVPRTWREYSMALHDPVRREHIVMESWAEPKAEKQEGQVADKVGESAGVTGEPVGGLKAGEAVTDGNAKGTTDSDNSVDSESGTSPPPVRRKFTASSEPNLWKAFVYNRKQELLRPGAKPLHTTTSS</sequence>
<organism evidence="2 3">
    <name type="scientific">Drechslerella stenobrocha 248</name>
    <dbReference type="NCBI Taxonomy" id="1043628"/>
    <lineage>
        <taxon>Eukaryota</taxon>
        <taxon>Fungi</taxon>
        <taxon>Dikarya</taxon>
        <taxon>Ascomycota</taxon>
        <taxon>Pezizomycotina</taxon>
        <taxon>Orbiliomycetes</taxon>
        <taxon>Orbiliales</taxon>
        <taxon>Orbiliaceae</taxon>
        <taxon>Drechslerella</taxon>
    </lineage>
</organism>
<feature type="region of interest" description="Disordered" evidence="1">
    <location>
        <begin position="1"/>
        <end position="37"/>
    </location>
</feature>